<dbReference type="InterPro" id="IPR036866">
    <property type="entry name" value="RibonucZ/Hydroxyglut_hydro"/>
</dbReference>
<dbReference type="AlphaFoldDB" id="A0A830GW92"/>
<keyword evidence="5" id="KW-1185">Reference proteome</keyword>
<dbReference type="InterPro" id="IPR001279">
    <property type="entry name" value="Metallo-B-lactamas"/>
</dbReference>
<feature type="domain" description="Metallo-beta-lactamase" evidence="2">
    <location>
        <begin position="13"/>
        <end position="225"/>
    </location>
</feature>
<name>A0A830GW92_9CREN</name>
<dbReference type="SMART" id="SM00849">
    <property type="entry name" value="Lactamase_B"/>
    <property type="match status" value="1"/>
</dbReference>
<accession>A0A830GW92</accession>
<comment type="caution">
    <text evidence="4">The sequence shown here is derived from an EMBL/GenBank/DDBJ whole genome shotgun (WGS) entry which is preliminary data.</text>
</comment>
<dbReference type="RefSeq" id="WP_188595751.1">
    <property type="nucleotide sequence ID" value="NZ_BMNL01000001.1"/>
</dbReference>
<protein>
    <submittedName>
        <fullName evidence="4">mRNA 3'-end processing factor</fullName>
    </submittedName>
</protein>
<dbReference type="InterPro" id="IPR022712">
    <property type="entry name" value="Beta_Casp"/>
</dbReference>
<dbReference type="Gene3D" id="3.60.15.10">
    <property type="entry name" value="Ribonuclease Z/Hydroxyacylglutathione hydrolase-like"/>
    <property type="match status" value="1"/>
</dbReference>
<evidence type="ECO:0000313" key="4">
    <source>
        <dbReference type="EMBL" id="GGP19538.1"/>
    </source>
</evidence>
<evidence type="ECO:0000259" key="3">
    <source>
        <dbReference type="SMART" id="SM01027"/>
    </source>
</evidence>
<dbReference type="Proteomes" id="UP000610960">
    <property type="component" value="Unassembled WGS sequence"/>
</dbReference>
<proteinExistence type="predicted"/>
<dbReference type="PANTHER" id="PTHR11203:SF52">
    <property type="entry name" value="MRNA 3-END PROCESSING FACTOR"/>
    <property type="match status" value="1"/>
</dbReference>
<dbReference type="Gene3D" id="3.40.50.10890">
    <property type="match status" value="1"/>
</dbReference>
<dbReference type="OrthoDB" id="40950at2157"/>
<dbReference type="GO" id="GO:0004521">
    <property type="term" value="F:RNA endonuclease activity"/>
    <property type="evidence" value="ECO:0007669"/>
    <property type="project" value="TreeGrafter"/>
</dbReference>
<dbReference type="CDD" id="cd16295">
    <property type="entry name" value="TTHA0252-CPSF-like_MBL-fold"/>
    <property type="match status" value="1"/>
</dbReference>
<dbReference type="GO" id="GO:0016787">
    <property type="term" value="F:hydrolase activity"/>
    <property type="evidence" value="ECO:0007669"/>
    <property type="project" value="UniProtKB-KW"/>
</dbReference>
<evidence type="ECO:0000259" key="2">
    <source>
        <dbReference type="SMART" id="SM00849"/>
    </source>
</evidence>
<keyword evidence="1" id="KW-0378">Hydrolase</keyword>
<sequence>MEIQILGGGGEVGRMAVLVKGSSHAFLMDYGVNFDDEGHPVFPLHVRPRDLTAVMLSHSHLDHCGALPSLYVSSPPPLYATKLTTELAELMFKDAIKLSGYYLPYEDDEVRNALRRVVPVGYGDTVEFGGDRATFINAGHVPGSMMTYLEVDGRGLVFTGDFNLSESNLLNGADVTRLPRDLDYVVMEATYTSGNHPPKEELDKSFIEAVKTSLEEGGSVLIPSFTIGRAQEILMTLVRNNVVDVPIVVDGLARMANQIIAKHPQFLRDPDLYGKAMKASVEVLGNYYRRQVMRDQAVIIAPAGMLKGGASLYYFKRLARDKRNAVILPSFQAPDTPGFELLSRGAVRIGNEEIRVNAKVYWFDFSAHSGLRELVKFIDYFSSTTKVILVHTEPLSSLKFAQALGRELYVTKVSGERIIE</sequence>
<reference evidence="4" key="1">
    <citation type="journal article" date="2014" name="Int. J. Syst. Evol. Microbiol.">
        <title>Complete genome sequence of Corynebacterium casei LMG S-19264T (=DSM 44701T), isolated from a smear-ripened cheese.</title>
        <authorList>
            <consortium name="US DOE Joint Genome Institute (JGI-PGF)"/>
            <person name="Walter F."/>
            <person name="Albersmeier A."/>
            <person name="Kalinowski J."/>
            <person name="Ruckert C."/>
        </authorList>
    </citation>
    <scope>NUCLEOTIDE SEQUENCE</scope>
    <source>
        <strain evidence="4">JCM 10088</strain>
    </source>
</reference>
<dbReference type="InterPro" id="IPR050698">
    <property type="entry name" value="MBL"/>
</dbReference>
<dbReference type="PANTHER" id="PTHR11203">
    <property type="entry name" value="CLEAVAGE AND POLYADENYLATION SPECIFICITY FACTOR FAMILY MEMBER"/>
    <property type="match status" value="1"/>
</dbReference>
<dbReference type="Pfam" id="PF07521">
    <property type="entry name" value="RMMBL"/>
    <property type="match status" value="1"/>
</dbReference>
<dbReference type="Pfam" id="PF10996">
    <property type="entry name" value="Beta-Casp"/>
    <property type="match status" value="1"/>
</dbReference>
<reference evidence="4" key="2">
    <citation type="submission" date="2020-09" db="EMBL/GenBank/DDBJ databases">
        <authorList>
            <person name="Sun Q."/>
            <person name="Ohkuma M."/>
        </authorList>
    </citation>
    <scope>NUCLEOTIDE SEQUENCE</scope>
    <source>
        <strain evidence="4">JCM 10088</strain>
    </source>
</reference>
<dbReference type="Pfam" id="PF00753">
    <property type="entry name" value="Lactamase_B"/>
    <property type="match status" value="1"/>
</dbReference>
<evidence type="ECO:0000256" key="1">
    <source>
        <dbReference type="ARBA" id="ARBA00022801"/>
    </source>
</evidence>
<dbReference type="EMBL" id="BMNL01000001">
    <property type="protein sequence ID" value="GGP19538.1"/>
    <property type="molecule type" value="Genomic_DNA"/>
</dbReference>
<dbReference type="SUPFAM" id="SSF56281">
    <property type="entry name" value="Metallo-hydrolase/oxidoreductase"/>
    <property type="match status" value="1"/>
</dbReference>
<feature type="domain" description="Beta-Casp" evidence="3">
    <location>
        <begin position="230"/>
        <end position="341"/>
    </location>
</feature>
<gene>
    <name evidence="4" type="ORF">GCM10007981_03630</name>
</gene>
<dbReference type="InterPro" id="IPR011108">
    <property type="entry name" value="RMMBL"/>
</dbReference>
<evidence type="ECO:0000313" key="5">
    <source>
        <dbReference type="Proteomes" id="UP000610960"/>
    </source>
</evidence>
<organism evidence="4 5">
    <name type="scientific">Thermocladium modestius</name>
    <dbReference type="NCBI Taxonomy" id="62609"/>
    <lineage>
        <taxon>Archaea</taxon>
        <taxon>Thermoproteota</taxon>
        <taxon>Thermoprotei</taxon>
        <taxon>Thermoproteales</taxon>
        <taxon>Thermoproteaceae</taxon>
        <taxon>Thermocladium</taxon>
    </lineage>
</organism>
<dbReference type="SMART" id="SM01027">
    <property type="entry name" value="Beta-Casp"/>
    <property type="match status" value="1"/>
</dbReference>